<gene>
    <name evidence="2" type="ORF">ACD_71C00236G0006</name>
</gene>
<name>K1Z4C8_9BACT</name>
<accession>K1Z4C8</accession>
<dbReference type="Gene3D" id="3.40.50.2000">
    <property type="entry name" value="Glycogen Phosphorylase B"/>
    <property type="match status" value="1"/>
</dbReference>
<dbReference type="InterPro" id="IPR055259">
    <property type="entry name" value="YkvP/CgeB_Glyco_trans-like"/>
</dbReference>
<reference evidence="2" key="1">
    <citation type="journal article" date="2012" name="Science">
        <title>Fermentation, hydrogen, and sulfur metabolism in multiple uncultivated bacterial phyla.</title>
        <authorList>
            <person name="Wrighton K.C."/>
            <person name="Thomas B.C."/>
            <person name="Sharon I."/>
            <person name="Miller C.S."/>
            <person name="Castelle C.J."/>
            <person name="VerBerkmoes N.C."/>
            <person name="Wilkins M.J."/>
            <person name="Hettich R.L."/>
            <person name="Lipton M.S."/>
            <person name="Williams K.H."/>
            <person name="Long P.E."/>
            <person name="Banfield J.F."/>
        </authorList>
    </citation>
    <scope>NUCLEOTIDE SEQUENCE [LARGE SCALE GENOMIC DNA]</scope>
</reference>
<dbReference type="EMBL" id="AMFJ01028967">
    <property type="protein sequence ID" value="EKD44106.1"/>
    <property type="molecule type" value="Genomic_DNA"/>
</dbReference>
<protein>
    <recommendedName>
        <fullName evidence="1">Spore protein YkvP/CgeB glycosyl transferase-like domain-containing protein</fullName>
    </recommendedName>
</protein>
<dbReference type="Pfam" id="PF13524">
    <property type="entry name" value="Glyco_trans_1_2"/>
    <property type="match status" value="1"/>
</dbReference>
<comment type="caution">
    <text evidence="2">The sequence shown here is derived from an EMBL/GenBank/DDBJ whole genome shotgun (WGS) entry which is preliminary data.</text>
</comment>
<sequence>MKDIVIENYNFWEQKVAFFLKDSFWDPFVHKENLERIAKHNNLDIHLFDIKNNKVFWRHIFYMYPNEFEKYYIENEGEYAKYYNSILEYVRNNNIKVCIFFWNVTWWHDSFLNEVRKECIIASYIVDDDVEEVANRISRPYVRNFDWAFCWSVYFKWDEILMKDKYIEWWAKSSDFIPLWLYVNKYDEDNSPDFINRDIDLLYVWWIYFKKVLKIMKLKKHFWDRMKIYWRWWNGSTNVPKTLILKALKWYYDVGDIEELPSDKFVEIYRRTKIGFNIHQEYWPTNMRTYELPANWAMLICDNWKWLNELFAVWKEAVSYEDIDEAIRKIEYYLENDEERRKIAEAGHKKAVNNYKMEQSFEKMVNLISRKK</sequence>
<proteinExistence type="predicted"/>
<organism evidence="2">
    <name type="scientific">uncultured bacterium</name>
    <name type="common">gcode 4</name>
    <dbReference type="NCBI Taxonomy" id="1234023"/>
    <lineage>
        <taxon>Bacteria</taxon>
        <taxon>environmental samples</taxon>
    </lineage>
</organism>
<evidence type="ECO:0000259" key="1">
    <source>
        <dbReference type="Pfam" id="PF13524"/>
    </source>
</evidence>
<feature type="domain" description="Spore protein YkvP/CgeB glycosyl transferase-like" evidence="1">
    <location>
        <begin position="256"/>
        <end position="364"/>
    </location>
</feature>
<dbReference type="AlphaFoldDB" id="K1Z4C8"/>
<evidence type="ECO:0000313" key="2">
    <source>
        <dbReference type="EMBL" id="EKD44106.1"/>
    </source>
</evidence>